<evidence type="ECO:0000313" key="3">
    <source>
        <dbReference type="Proteomes" id="UP000030745"/>
    </source>
</evidence>
<dbReference type="RefSeq" id="XP_012210841.1">
    <property type="nucleotide sequence ID" value="XM_012355451.1"/>
</dbReference>
<name>A0A067BJT1_SAPPC</name>
<protein>
    <submittedName>
        <fullName evidence="2">Uncharacterized protein</fullName>
    </submittedName>
</protein>
<accession>A0A067BJT1</accession>
<dbReference type="EMBL" id="KK583434">
    <property type="protein sequence ID" value="KDO18448.1"/>
    <property type="molecule type" value="Genomic_DNA"/>
</dbReference>
<dbReference type="GeneID" id="24137832"/>
<dbReference type="VEuPathDB" id="FungiDB:SPRG_16187"/>
<organism evidence="2 3">
    <name type="scientific">Saprolegnia parasitica (strain CBS 223.65)</name>
    <dbReference type="NCBI Taxonomy" id="695850"/>
    <lineage>
        <taxon>Eukaryota</taxon>
        <taxon>Sar</taxon>
        <taxon>Stramenopiles</taxon>
        <taxon>Oomycota</taxon>
        <taxon>Saprolegniomycetes</taxon>
        <taxon>Saprolegniales</taxon>
        <taxon>Saprolegniaceae</taxon>
        <taxon>Saprolegnia</taxon>
    </lineage>
</organism>
<dbReference type="KEGG" id="spar:SPRG_16187"/>
<evidence type="ECO:0000256" key="1">
    <source>
        <dbReference type="SAM" id="MobiDB-lite"/>
    </source>
</evidence>
<gene>
    <name evidence="2" type="ORF">SPRG_16187</name>
</gene>
<dbReference type="Proteomes" id="UP000030745">
    <property type="component" value="Unassembled WGS sequence"/>
</dbReference>
<evidence type="ECO:0000313" key="2">
    <source>
        <dbReference type="EMBL" id="KDO18448.1"/>
    </source>
</evidence>
<proteinExistence type="predicted"/>
<reference evidence="2 3" key="1">
    <citation type="journal article" date="2013" name="PLoS Genet.">
        <title>Distinctive expansion of potential virulence genes in the genome of the oomycete fish pathogen Saprolegnia parasitica.</title>
        <authorList>
            <person name="Jiang R.H."/>
            <person name="de Bruijn I."/>
            <person name="Haas B.J."/>
            <person name="Belmonte R."/>
            <person name="Lobach L."/>
            <person name="Christie J."/>
            <person name="van den Ackerveken G."/>
            <person name="Bottin A."/>
            <person name="Bulone V."/>
            <person name="Diaz-Moreno S.M."/>
            <person name="Dumas B."/>
            <person name="Fan L."/>
            <person name="Gaulin E."/>
            <person name="Govers F."/>
            <person name="Grenville-Briggs L.J."/>
            <person name="Horner N.R."/>
            <person name="Levin J.Z."/>
            <person name="Mammella M."/>
            <person name="Meijer H.J."/>
            <person name="Morris P."/>
            <person name="Nusbaum C."/>
            <person name="Oome S."/>
            <person name="Phillips A.J."/>
            <person name="van Rooyen D."/>
            <person name="Rzeszutek E."/>
            <person name="Saraiva M."/>
            <person name="Secombes C.J."/>
            <person name="Seidl M.F."/>
            <person name="Snel B."/>
            <person name="Stassen J.H."/>
            <person name="Sykes S."/>
            <person name="Tripathy S."/>
            <person name="van den Berg H."/>
            <person name="Vega-Arreguin J.C."/>
            <person name="Wawra S."/>
            <person name="Young S.K."/>
            <person name="Zeng Q."/>
            <person name="Dieguez-Uribeondo J."/>
            <person name="Russ C."/>
            <person name="Tyler B.M."/>
            <person name="van West P."/>
        </authorList>
    </citation>
    <scope>NUCLEOTIDE SEQUENCE [LARGE SCALE GENOMIC DNA]</scope>
    <source>
        <strain evidence="2 3">CBS 223.65</strain>
    </source>
</reference>
<dbReference type="AlphaFoldDB" id="A0A067BJT1"/>
<keyword evidence="3" id="KW-1185">Reference proteome</keyword>
<feature type="region of interest" description="Disordered" evidence="1">
    <location>
        <begin position="115"/>
        <end position="159"/>
    </location>
</feature>
<feature type="compositionally biased region" description="Gly residues" evidence="1">
    <location>
        <begin position="141"/>
        <end position="159"/>
    </location>
</feature>
<sequence>MSFQAAINANVSSLLYDVSPSLSMSISSVLLEPQTAFATTSLNSMTPFASLPTISFGATSVVTLQLSLWGFSVGSVPNVALATPVATIAASVQALLGGMGQLILTFASSHSEANKIMPQPQKGAGSNKNVAKGKGKDTDSGKGGNHTGSSGGKGAQGGR</sequence>